<evidence type="ECO:0000313" key="2">
    <source>
        <dbReference type="Proteomes" id="UP001576784"/>
    </source>
</evidence>
<dbReference type="EMBL" id="JBHFNR010000083">
    <property type="protein sequence ID" value="MFB2893703.1"/>
    <property type="molecule type" value="Genomic_DNA"/>
</dbReference>
<comment type="caution">
    <text evidence="1">The sequence shown here is derived from an EMBL/GenBank/DDBJ whole genome shotgun (WGS) entry which is preliminary data.</text>
</comment>
<name>A0ABV4XQY9_9CYAN</name>
<dbReference type="Proteomes" id="UP001576784">
    <property type="component" value="Unassembled WGS sequence"/>
</dbReference>
<sequence>MKPEVIDVTGLSPEQIAILQEIVVAFRAVAPQQEVNQTVSDSGDEELKQLHKEFDWWVADVGVKETINRSSIYGIE</sequence>
<accession>A0ABV4XQY9</accession>
<evidence type="ECO:0000313" key="1">
    <source>
        <dbReference type="EMBL" id="MFB2893703.1"/>
    </source>
</evidence>
<organism evidence="1 2">
    <name type="scientific">Floridaenema flaviceps BLCC-F50</name>
    <dbReference type="NCBI Taxonomy" id="3153642"/>
    <lineage>
        <taxon>Bacteria</taxon>
        <taxon>Bacillati</taxon>
        <taxon>Cyanobacteriota</taxon>
        <taxon>Cyanophyceae</taxon>
        <taxon>Oscillatoriophycideae</taxon>
        <taxon>Aerosakkonematales</taxon>
        <taxon>Aerosakkonemataceae</taxon>
        <taxon>Floridanema</taxon>
        <taxon>Floridanema flaviceps</taxon>
    </lineage>
</organism>
<dbReference type="RefSeq" id="WP_413263361.1">
    <property type="nucleotide sequence ID" value="NZ_JBHFNR010000083.1"/>
</dbReference>
<protein>
    <recommendedName>
        <fullName evidence="3">LAGLIDADG homing endonuclease</fullName>
    </recommendedName>
</protein>
<proteinExistence type="predicted"/>
<evidence type="ECO:0008006" key="3">
    <source>
        <dbReference type="Google" id="ProtNLM"/>
    </source>
</evidence>
<reference evidence="1 2" key="1">
    <citation type="submission" date="2024-09" db="EMBL/GenBank/DDBJ databases">
        <title>Floridaenema gen nov. (Aerosakkonemataceae, Aerosakkonematales ord. nov., Cyanobacteria) from benthic tropical and subtropical fresh waters, with the description of four new species.</title>
        <authorList>
            <person name="Moretto J.A."/>
            <person name="Berthold D.E."/>
            <person name="Lefler F.W."/>
            <person name="Huang I.-S."/>
            <person name="Laughinghouse H. IV."/>
        </authorList>
    </citation>
    <scope>NUCLEOTIDE SEQUENCE [LARGE SCALE GENOMIC DNA]</scope>
    <source>
        <strain evidence="1 2">BLCC-F50</strain>
    </source>
</reference>
<gene>
    <name evidence="1" type="ORF">ACE1CI_12395</name>
</gene>
<keyword evidence="2" id="KW-1185">Reference proteome</keyword>